<evidence type="ECO:0000256" key="2">
    <source>
        <dbReference type="SAM" id="Phobius"/>
    </source>
</evidence>
<comment type="caution">
    <text evidence="3">The sequence shown here is derived from an EMBL/GenBank/DDBJ whole genome shotgun (WGS) entry which is preliminary data.</text>
</comment>
<keyword evidence="4" id="KW-1185">Reference proteome</keyword>
<name>A0ABD3QQ12_9STRA</name>
<feature type="compositionally biased region" description="Acidic residues" evidence="1">
    <location>
        <begin position="175"/>
        <end position="184"/>
    </location>
</feature>
<organism evidence="3 4">
    <name type="scientific">Cyclotella cryptica</name>
    <dbReference type="NCBI Taxonomy" id="29204"/>
    <lineage>
        <taxon>Eukaryota</taxon>
        <taxon>Sar</taxon>
        <taxon>Stramenopiles</taxon>
        <taxon>Ochrophyta</taxon>
        <taxon>Bacillariophyta</taxon>
        <taxon>Coscinodiscophyceae</taxon>
        <taxon>Thalassiosirophycidae</taxon>
        <taxon>Stephanodiscales</taxon>
        <taxon>Stephanodiscaceae</taxon>
        <taxon>Cyclotella</taxon>
    </lineage>
</organism>
<evidence type="ECO:0000256" key="1">
    <source>
        <dbReference type="SAM" id="MobiDB-lite"/>
    </source>
</evidence>
<keyword evidence="2" id="KW-0472">Membrane</keyword>
<gene>
    <name evidence="3" type="ORF">HJC23_013171</name>
</gene>
<dbReference type="AlphaFoldDB" id="A0ABD3QQ12"/>
<feature type="region of interest" description="Disordered" evidence="1">
    <location>
        <begin position="158"/>
        <end position="190"/>
    </location>
</feature>
<accession>A0ABD3QQ12</accession>
<evidence type="ECO:0008006" key="5">
    <source>
        <dbReference type="Google" id="ProtNLM"/>
    </source>
</evidence>
<feature type="transmembrane region" description="Helical" evidence="2">
    <location>
        <begin position="42"/>
        <end position="63"/>
    </location>
</feature>
<keyword evidence="2" id="KW-0812">Transmembrane</keyword>
<evidence type="ECO:0000313" key="3">
    <source>
        <dbReference type="EMBL" id="KAL3801666.1"/>
    </source>
</evidence>
<protein>
    <recommendedName>
        <fullName evidence="5">Transmembrane protein</fullName>
    </recommendedName>
</protein>
<keyword evidence="2" id="KW-1133">Transmembrane helix</keyword>
<proteinExistence type="predicted"/>
<reference evidence="3 4" key="1">
    <citation type="journal article" date="2020" name="G3 (Bethesda)">
        <title>Improved Reference Genome for Cyclotella cryptica CCMP332, a Model for Cell Wall Morphogenesis, Salinity Adaptation, and Lipid Production in Diatoms (Bacillariophyta).</title>
        <authorList>
            <person name="Roberts W.R."/>
            <person name="Downey K.M."/>
            <person name="Ruck E.C."/>
            <person name="Traller J.C."/>
            <person name="Alverson A.J."/>
        </authorList>
    </citation>
    <scope>NUCLEOTIDE SEQUENCE [LARGE SCALE GENOMIC DNA]</scope>
    <source>
        <strain evidence="3 4">CCMP332</strain>
    </source>
</reference>
<dbReference type="Proteomes" id="UP001516023">
    <property type="component" value="Unassembled WGS sequence"/>
</dbReference>
<evidence type="ECO:0000313" key="4">
    <source>
        <dbReference type="Proteomes" id="UP001516023"/>
    </source>
</evidence>
<sequence length="213" mass="24463">MSSDQVNQSIYVAVPMNDTPNDSMHFHDTDSAIAPKSATKTFIKAAVILSIGYFASTLCWVTLPRREPVEIQHRRSFLRKFVPPPPLEEESPYDHTIRPRYYLRKFVHPPPLLEESRDDMPHRNRRWKNVSRDGILRSSSGSTSRDLFGRWYARNNSSDGMMRGVNQDDSRSLESEESSDAYSEEDLRGGYSTEDLQSVYISVLSRERARTSA</sequence>
<dbReference type="EMBL" id="JABMIG020000025">
    <property type="protein sequence ID" value="KAL3801666.1"/>
    <property type="molecule type" value="Genomic_DNA"/>
</dbReference>